<dbReference type="InterPro" id="IPR027417">
    <property type="entry name" value="P-loop_NTPase"/>
</dbReference>
<dbReference type="RefSeq" id="WP_301637333.1">
    <property type="nucleotide sequence ID" value="NZ_JADYTN010000002.1"/>
</dbReference>
<keyword evidence="2" id="KW-1185">Reference proteome</keyword>
<dbReference type="EMBL" id="JADYTN010000002">
    <property type="protein sequence ID" value="MCF2562751.1"/>
    <property type="molecule type" value="Genomic_DNA"/>
</dbReference>
<protein>
    <submittedName>
        <fullName evidence="1">ATP-binding protein</fullName>
    </submittedName>
</protein>
<accession>A0ABS9CCA5</accession>
<dbReference type="PANTHER" id="PTHR43788:SF8">
    <property type="entry name" value="DNA-BINDING PROTEIN SMUBP-2"/>
    <property type="match status" value="1"/>
</dbReference>
<dbReference type="GO" id="GO:0005524">
    <property type="term" value="F:ATP binding"/>
    <property type="evidence" value="ECO:0007669"/>
    <property type="project" value="UniProtKB-KW"/>
</dbReference>
<organism evidence="1 2">
    <name type="scientific">Xylanibacter brevis</name>
    <dbReference type="NCBI Taxonomy" id="83231"/>
    <lineage>
        <taxon>Bacteria</taxon>
        <taxon>Pseudomonadati</taxon>
        <taxon>Bacteroidota</taxon>
        <taxon>Bacteroidia</taxon>
        <taxon>Bacteroidales</taxon>
        <taxon>Prevotellaceae</taxon>
        <taxon>Xylanibacter</taxon>
    </lineage>
</organism>
<gene>
    <name evidence="1" type="ORF">I6E12_01280</name>
</gene>
<proteinExistence type="predicted"/>
<dbReference type="Proteomes" id="UP001200470">
    <property type="component" value="Unassembled WGS sequence"/>
</dbReference>
<name>A0ABS9CCA5_9BACT</name>
<reference evidence="1 2" key="1">
    <citation type="submission" date="2020-12" db="EMBL/GenBank/DDBJ databases">
        <title>Whole genome sequences of gut porcine anaerobes.</title>
        <authorList>
            <person name="Kubasova T."/>
            <person name="Jahodarova E."/>
            <person name="Rychlik I."/>
        </authorList>
    </citation>
    <scope>NUCLEOTIDE SEQUENCE [LARGE SCALE GENOMIC DNA]</scope>
    <source>
        <strain evidence="1 2">An925</strain>
    </source>
</reference>
<evidence type="ECO:0000313" key="1">
    <source>
        <dbReference type="EMBL" id="MCF2562751.1"/>
    </source>
</evidence>
<dbReference type="PANTHER" id="PTHR43788">
    <property type="entry name" value="DNA2/NAM7 HELICASE FAMILY MEMBER"/>
    <property type="match status" value="1"/>
</dbReference>
<keyword evidence="1" id="KW-0547">Nucleotide-binding</keyword>
<dbReference type="InterPro" id="IPR050534">
    <property type="entry name" value="Coronavir_polyprotein_1ab"/>
</dbReference>
<keyword evidence="1" id="KW-0067">ATP-binding</keyword>
<dbReference type="Pfam" id="PF13245">
    <property type="entry name" value="AAA_19"/>
    <property type="match status" value="1"/>
</dbReference>
<dbReference type="Gene3D" id="3.40.50.300">
    <property type="entry name" value="P-loop containing nucleotide triphosphate hydrolases"/>
    <property type="match status" value="2"/>
</dbReference>
<dbReference type="SUPFAM" id="SSF52540">
    <property type="entry name" value="P-loop containing nucleoside triphosphate hydrolases"/>
    <property type="match status" value="1"/>
</dbReference>
<sequence>MIIERQKQRLFLQDELKKQTDEFKNKLESSAQDLLLDKHELFVAIYIKYMENGEMLLKFPASRPLPRKNEHFYCFTLPDSLRRYKDWGSQTYGDLIKKETQATEIRCIWHSSSDDPLFVLAGFKGGSEDFKNYIEKTPGGVVVLGPQVPPFEYLANLEKVTYSVHDKCSEILDANYSRLPWKSELVSTKDDMTSIVMEQLAKFDSVIIQGPPGTGKTFRIAALCEKLCSNGYSVLVTALTNRALMEVAEKLKDSLIKDKKVYKTNLSTDESKEVRGILSAEKMFSIPGKLMLSTFYISSGSAAKNYQGPLYDYVIVDEASQAFLTMLAAANMLGKKNLWVGDVCQMPPIVKTSKDRIRKQGYEPLIDGFDTLTVSNKFKTYQLCDTYRLGERAAAFTGLFYNGNLKSMSDGKYLQVERQDGPIIVPMDLPAGDPTPLEAIQKAVTIASEVLNKDKKCRIAILSQLIKTTGALQVEVARQLGSINNILVDTVARVQGLTRDVTIYVIPDTDAKLYSLEKRLFNVATSRAIRNTYIICPKSIAEYTYMSAEVRQYLRKLYNENNINQIVIPQI</sequence>
<comment type="caution">
    <text evidence="1">The sequence shown here is derived from an EMBL/GenBank/DDBJ whole genome shotgun (WGS) entry which is preliminary data.</text>
</comment>
<evidence type="ECO:0000313" key="2">
    <source>
        <dbReference type="Proteomes" id="UP001200470"/>
    </source>
</evidence>